<evidence type="ECO:0000259" key="6">
    <source>
        <dbReference type="Pfam" id="PF02826"/>
    </source>
</evidence>
<dbReference type="SUPFAM" id="SSF51735">
    <property type="entry name" value="NAD(P)-binding Rossmann-fold domains"/>
    <property type="match status" value="1"/>
</dbReference>
<evidence type="ECO:0000313" key="7">
    <source>
        <dbReference type="EMBL" id="OGE41193.1"/>
    </source>
</evidence>
<organism evidence="7 8">
    <name type="scientific">Candidatus Daviesbacteria bacterium RIFCSPHIGHO2_02_FULL_43_12</name>
    <dbReference type="NCBI Taxonomy" id="1797776"/>
    <lineage>
        <taxon>Bacteria</taxon>
        <taxon>Candidatus Daviesiibacteriota</taxon>
    </lineage>
</organism>
<dbReference type="AlphaFoldDB" id="A0A1F5KJU7"/>
<evidence type="ECO:0000259" key="5">
    <source>
        <dbReference type="Pfam" id="PF00389"/>
    </source>
</evidence>
<dbReference type="PROSITE" id="PS00065">
    <property type="entry name" value="D_2_HYDROXYACID_DH_1"/>
    <property type="match status" value="1"/>
</dbReference>
<dbReference type="GO" id="GO:0051287">
    <property type="term" value="F:NAD binding"/>
    <property type="evidence" value="ECO:0007669"/>
    <property type="project" value="InterPro"/>
</dbReference>
<keyword evidence="2 4" id="KW-0560">Oxidoreductase</keyword>
<evidence type="ECO:0000313" key="8">
    <source>
        <dbReference type="Proteomes" id="UP000177328"/>
    </source>
</evidence>
<sequence>MFSREQIEFLRKHFFRTEFYNDTYSPALAAKRIKNHNVVIMDQFLLTLDESVFKQCRGIELVIVNTTAYDNLDINLLQKYKVKLSHLKEYATNDVAEVGFGMMLALNNRIEYAKRIVSEQGVTDLFPGHPAIDRLKRKSLRGQTVGIVGLGKIGSRFADMCLTFGIKVIAYSRSSKIIKGIKLVSIKKLFKSSDIFFISQVYKKPEMDRFISAELLNLAKEKAILISICHPNLIDFDFLIKNHRKFSGIGLDYLVTSEVLKLSKVRNENIIITPHLGSQSEEAIFNMTDSLISLAVDFALGKNIYTVV</sequence>
<dbReference type="InterPro" id="IPR029752">
    <property type="entry name" value="D-isomer_DH_CS1"/>
</dbReference>
<dbReference type="Pfam" id="PF00389">
    <property type="entry name" value="2-Hacid_dh"/>
    <property type="match status" value="1"/>
</dbReference>
<protein>
    <recommendedName>
        <fullName evidence="9">D-isomer specific 2-hydroxyacid dehydrogenase NAD-binding domain-containing protein</fullName>
    </recommendedName>
</protein>
<proteinExistence type="inferred from homology"/>
<feature type="domain" description="D-isomer specific 2-hydroxyacid dehydrogenase NAD-binding" evidence="6">
    <location>
        <begin position="100"/>
        <end position="277"/>
    </location>
</feature>
<dbReference type="Proteomes" id="UP000177328">
    <property type="component" value="Unassembled WGS sequence"/>
</dbReference>
<dbReference type="InterPro" id="IPR050418">
    <property type="entry name" value="D-iso_2-hydroxyacid_DH_PdxB"/>
</dbReference>
<dbReference type="PANTHER" id="PTHR43761">
    <property type="entry name" value="D-ISOMER SPECIFIC 2-HYDROXYACID DEHYDROGENASE FAMILY PROTEIN (AFU_ORTHOLOGUE AFUA_1G13630)"/>
    <property type="match status" value="1"/>
</dbReference>
<evidence type="ECO:0000256" key="3">
    <source>
        <dbReference type="ARBA" id="ARBA00023027"/>
    </source>
</evidence>
<accession>A0A1F5KJU7</accession>
<dbReference type="InterPro" id="IPR006140">
    <property type="entry name" value="D-isomer_DH_NAD-bd"/>
</dbReference>
<dbReference type="InterPro" id="IPR006139">
    <property type="entry name" value="D-isomer_2_OHA_DH_cat_dom"/>
</dbReference>
<comment type="caution">
    <text evidence="7">The sequence shown here is derived from an EMBL/GenBank/DDBJ whole genome shotgun (WGS) entry which is preliminary data.</text>
</comment>
<reference evidence="7 8" key="1">
    <citation type="journal article" date="2016" name="Nat. Commun.">
        <title>Thousands of microbial genomes shed light on interconnected biogeochemical processes in an aquifer system.</title>
        <authorList>
            <person name="Anantharaman K."/>
            <person name="Brown C.T."/>
            <person name="Hug L.A."/>
            <person name="Sharon I."/>
            <person name="Castelle C.J."/>
            <person name="Probst A.J."/>
            <person name="Thomas B.C."/>
            <person name="Singh A."/>
            <person name="Wilkins M.J."/>
            <person name="Karaoz U."/>
            <person name="Brodie E.L."/>
            <person name="Williams K.H."/>
            <person name="Hubbard S.S."/>
            <person name="Banfield J.F."/>
        </authorList>
    </citation>
    <scope>NUCLEOTIDE SEQUENCE [LARGE SCALE GENOMIC DNA]</scope>
</reference>
<evidence type="ECO:0000256" key="4">
    <source>
        <dbReference type="RuleBase" id="RU003719"/>
    </source>
</evidence>
<evidence type="ECO:0000256" key="1">
    <source>
        <dbReference type="ARBA" id="ARBA00005854"/>
    </source>
</evidence>
<keyword evidence="3" id="KW-0520">NAD</keyword>
<feature type="domain" description="D-isomer specific 2-hydroxyacid dehydrogenase catalytic" evidence="5">
    <location>
        <begin position="4"/>
        <end position="304"/>
    </location>
</feature>
<gene>
    <name evidence="7" type="ORF">A3D25_01515</name>
</gene>
<dbReference type="GO" id="GO:0016616">
    <property type="term" value="F:oxidoreductase activity, acting on the CH-OH group of donors, NAD or NADP as acceptor"/>
    <property type="evidence" value="ECO:0007669"/>
    <property type="project" value="InterPro"/>
</dbReference>
<evidence type="ECO:0000256" key="2">
    <source>
        <dbReference type="ARBA" id="ARBA00023002"/>
    </source>
</evidence>
<dbReference type="Gene3D" id="3.40.50.720">
    <property type="entry name" value="NAD(P)-binding Rossmann-like Domain"/>
    <property type="match status" value="2"/>
</dbReference>
<dbReference type="SUPFAM" id="SSF52283">
    <property type="entry name" value="Formate/glycerate dehydrogenase catalytic domain-like"/>
    <property type="match status" value="1"/>
</dbReference>
<evidence type="ECO:0008006" key="9">
    <source>
        <dbReference type="Google" id="ProtNLM"/>
    </source>
</evidence>
<dbReference type="EMBL" id="MFDD01000002">
    <property type="protein sequence ID" value="OGE41193.1"/>
    <property type="molecule type" value="Genomic_DNA"/>
</dbReference>
<dbReference type="PANTHER" id="PTHR43761:SF1">
    <property type="entry name" value="D-ISOMER SPECIFIC 2-HYDROXYACID DEHYDROGENASE CATALYTIC DOMAIN-CONTAINING PROTEIN-RELATED"/>
    <property type="match status" value="1"/>
</dbReference>
<comment type="similarity">
    <text evidence="1 4">Belongs to the D-isomer specific 2-hydroxyacid dehydrogenase family.</text>
</comment>
<dbReference type="InterPro" id="IPR036291">
    <property type="entry name" value="NAD(P)-bd_dom_sf"/>
</dbReference>
<dbReference type="Pfam" id="PF02826">
    <property type="entry name" value="2-Hacid_dh_C"/>
    <property type="match status" value="1"/>
</dbReference>
<name>A0A1F5KJU7_9BACT</name>